<evidence type="ECO:0000313" key="3">
    <source>
        <dbReference type="Proteomes" id="UP001589890"/>
    </source>
</evidence>
<keyword evidence="3" id="KW-1185">Reference proteome</keyword>
<gene>
    <name evidence="2" type="ORF">ACFFGN_13065</name>
</gene>
<evidence type="ECO:0000256" key="1">
    <source>
        <dbReference type="SAM" id="Phobius"/>
    </source>
</evidence>
<feature type="transmembrane region" description="Helical" evidence="1">
    <location>
        <begin position="33"/>
        <end position="50"/>
    </location>
</feature>
<dbReference type="RefSeq" id="WP_380046952.1">
    <property type="nucleotide sequence ID" value="NZ_JBHLTC010000014.1"/>
</dbReference>
<keyword evidence="1" id="KW-1133">Transmembrane helix</keyword>
<dbReference type="EMBL" id="JBHLTC010000014">
    <property type="protein sequence ID" value="MFC0625002.1"/>
    <property type="molecule type" value="Genomic_DNA"/>
</dbReference>
<proteinExistence type="predicted"/>
<reference evidence="2 3" key="1">
    <citation type="submission" date="2024-09" db="EMBL/GenBank/DDBJ databases">
        <authorList>
            <person name="Sun Q."/>
            <person name="Mori K."/>
        </authorList>
    </citation>
    <scope>NUCLEOTIDE SEQUENCE [LARGE SCALE GENOMIC DNA]</scope>
    <source>
        <strain evidence="2 3">CGMCC 1.15906</strain>
    </source>
</reference>
<keyword evidence="1" id="KW-0472">Membrane</keyword>
<evidence type="ECO:0000313" key="2">
    <source>
        <dbReference type="EMBL" id="MFC0625002.1"/>
    </source>
</evidence>
<dbReference type="InterPro" id="IPR021218">
    <property type="entry name" value="DUF2784"/>
</dbReference>
<name>A0ABV6QK41_9ACTN</name>
<organism evidence="2 3">
    <name type="scientific">Kribbella deserti</name>
    <dbReference type="NCBI Taxonomy" id="1926257"/>
    <lineage>
        <taxon>Bacteria</taxon>
        <taxon>Bacillati</taxon>
        <taxon>Actinomycetota</taxon>
        <taxon>Actinomycetes</taxon>
        <taxon>Propionibacteriales</taxon>
        <taxon>Kribbellaceae</taxon>
        <taxon>Kribbella</taxon>
    </lineage>
</organism>
<comment type="caution">
    <text evidence="2">The sequence shown here is derived from an EMBL/GenBank/DDBJ whole genome shotgun (WGS) entry which is preliminary data.</text>
</comment>
<accession>A0ABV6QK41</accession>
<sequence length="127" mass="14445">MSALLAEIVMVVHGAMLVFFVVGGFLAWKWPKLIWLHLLIGLWNITIVLVDFPCPVTAVEKHLRRDAGQVPYEGGYIKHYVDGTVYPAGHTWLAEIIGFALVVISYIGFTWIMLRRRRRRRASVTPA</sequence>
<feature type="transmembrane region" description="Helical" evidence="1">
    <location>
        <begin position="6"/>
        <end position="26"/>
    </location>
</feature>
<dbReference type="Proteomes" id="UP001589890">
    <property type="component" value="Unassembled WGS sequence"/>
</dbReference>
<keyword evidence="1" id="KW-0812">Transmembrane</keyword>
<dbReference type="Pfam" id="PF10861">
    <property type="entry name" value="DUF2784"/>
    <property type="match status" value="1"/>
</dbReference>
<protein>
    <submittedName>
        <fullName evidence="2">DUF2784 domain-containing protein</fullName>
    </submittedName>
</protein>
<feature type="transmembrane region" description="Helical" evidence="1">
    <location>
        <begin position="92"/>
        <end position="114"/>
    </location>
</feature>